<evidence type="ECO:0000313" key="3">
    <source>
        <dbReference type="Proteomes" id="UP000177276"/>
    </source>
</evidence>
<dbReference type="AlphaFoldDB" id="A0A1G2USE5"/>
<protein>
    <submittedName>
        <fullName evidence="2">Uncharacterized protein</fullName>
    </submittedName>
</protein>
<feature type="transmembrane region" description="Helical" evidence="1">
    <location>
        <begin position="65"/>
        <end position="90"/>
    </location>
</feature>
<keyword evidence="1" id="KW-1133">Transmembrane helix</keyword>
<dbReference type="EMBL" id="MHWS01000013">
    <property type="protein sequence ID" value="OHB12222.1"/>
    <property type="molecule type" value="Genomic_DNA"/>
</dbReference>
<feature type="transmembrane region" description="Helical" evidence="1">
    <location>
        <begin position="28"/>
        <end position="45"/>
    </location>
</feature>
<gene>
    <name evidence="2" type="ORF">A3G46_01185</name>
</gene>
<reference evidence="2 3" key="1">
    <citation type="journal article" date="2016" name="Nat. Commun.">
        <title>Thousands of microbial genomes shed light on interconnected biogeochemical processes in an aquifer system.</title>
        <authorList>
            <person name="Anantharaman K."/>
            <person name="Brown C.T."/>
            <person name="Hug L.A."/>
            <person name="Sharon I."/>
            <person name="Castelle C.J."/>
            <person name="Probst A.J."/>
            <person name="Thomas B.C."/>
            <person name="Singh A."/>
            <person name="Wilkins M.J."/>
            <person name="Karaoz U."/>
            <person name="Brodie E.L."/>
            <person name="Williams K.H."/>
            <person name="Hubbard S.S."/>
            <person name="Banfield J.F."/>
        </authorList>
    </citation>
    <scope>NUCLEOTIDE SEQUENCE [LARGE SCALE GENOMIC DNA]</scope>
</reference>
<dbReference type="Proteomes" id="UP000177276">
    <property type="component" value="Unassembled WGS sequence"/>
</dbReference>
<sequence length="114" mass="13478">MNGNLKRRVLVRIYLEYAKNTFLDYPDYFMFGLFVVTSFTLVSVRDVLVNISNLPITDLSYDFNFFMVALLNTSWIIQVLIAGFFVRTILISIKFGYKNISSKWFLSKLIKFRY</sequence>
<organism evidence="2 3">
    <name type="scientific">Candidatus Zambryskibacteria bacterium RIFCSPLOWO2_12_FULL_39_16</name>
    <dbReference type="NCBI Taxonomy" id="1802775"/>
    <lineage>
        <taxon>Bacteria</taxon>
        <taxon>Candidatus Zambryskiibacteriota</taxon>
    </lineage>
</organism>
<name>A0A1G2USE5_9BACT</name>
<comment type="caution">
    <text evidence="2">The sequence shown here is derived from an EMBL/GenBank/DDBJ whole genome shotgun (WGS) entry which is preliminary data.</text>
</comment>
<evidence type="ECO:0000256" key="1">
    <source>
        <dbReference type="SAM" id="Phobius"/>
    </source>
</evidence>
<accession>A0A1G2USE5</accession>
<evidence type="ECO:0000313" key="2">
    <source>
        <dbReference type="EMBL" id="OHB12222.1"/>
    </source>
</evidence>
<proteinExistence type="predicted"/>
<keyword evidence="1" id="KW-0812">Transmembrane</keyword>
<keyword evidence="1" id="KW-0472">Membrane</keyword>